<name>A0ABV1A6N1_9TELE</name>
<proteinExistence type="predicted"/>
<sequence length="142" mass="16994">MHCHRVGVKIHNTLSTWPVTVHMDRLCVCVCVCVCVQAWTDTQYHNVATNSFRYSTVQSQGILYTQKVWEHRWIFMHKGFLPKRVQFKGENMTKGCHVHLHRWVFFPPLQHSDLRRSDLINYNVERRSNINKDNKKELHHEI</sequence>
<reference evidence="1 2" key="1">
    <citation type="submission" date="2021-06" db="EMBL/GenBank/DDBJ databases">
        <authorList>
            <person name="Palmer J.M."/>
        </authorList>
    </citation>
    <scope>NUCLEOTIDE SEQUENCE [LARGE SCALE GENOMIC DNA]</scope>
    <source>
        <strain evidence="1 2">AS_MEX2019</strain>
        <tissue evidence="1">Muscle</tissue>
    </source>
</reference>
<keyword evidence="2" id="KW-1185">Reference proteome</keyword>
<dbReference type="Proteomes" id="UP001469553">
    <property type="component" value="Unassembled WGS sequence"/>
</dbReference>
<gene>
    <name evidence="1" type="ORF">AMECASPLE_009877</name>
</gene>
<evidence type="ECO:0000313" key="1">
    <source>
        <dbReference type="EMBL" id="MEQ2314217.1"/>
    </source>
</evidence>
<comment type="caution">
    <text evidence="1">The sequence shown here is derived from an EMBL/GenBank/DDBJ whole genome shotgun (WGS) entry which is preliminary data.</text>
</comment>
<dbReference type="EMBL" id="JAHRIP010085201">
    <property type="protein sequence ID" value="MEQ2314217.1"/>
    <property type="molecule type" value="Genomic_DNA"/>
</dbReference>
<organism evidence="1 2">
    <name type="scientific">Ameca splendens</name>
    <dbReference type="NCBI Taxonomy" id="208324"/>
    <lineage>
        <taxon>Eukaryota</taxon>
        <taxon>Metazoa</taxon>
        <taxon>Chordata</taxon>
        <taxon>Craniata</taxon>
        <taxon>Vertebrata</taxon>
        <taxon>Euteleostomi</taxon>
        <taxon>Actinopterygii</taxon>
        <taxon>Neopterygii</taxon>
        <taxon>Teleostei</taxon>
        <taxon>Neoteleostei</taxon>
        <taxon>Acanthomorphata</taxon>
        <taxon>Ovalentaria</taxon>
        <taxon>Atherinomorphae</taxon>
        <taxon>Cyprinodontiformes</taxon>
        <taxon>Goodeidae</taxon>
        <taxon>Ameca</taxon>
    </lineage>
</organism>
<accession>A0ABV1A6N1</accession>
<protein>
    <recommendedName>
        <fullName evidence="3">Secreted protein</fullName>
    </recommendedName>
</protein>
<evidence type="ECO:0000313" key="2">
    <source>
        <dbReference type="Proteomes" id="UP001469553"/>
    </source>
</evidence>
<evidence type="ECO:0008006" key="3">
    <source>
        <dbReference type="Google" id="ProtNLM"/>
    </source>
</evidence>